<reference evidence="1 2" key="1">
    <citation type="submission" date="2014-04" db="EMBL/GenBank/DDBJ databases">
        <title>Evolutionary Origins and Diversification of the Mycorrhizal Mutualists.</title>
        <authorList>
            <consortium name="DOE Joint Genome Institute"/>
            <consortium name="Mycorrhizal Genomics Consortium"/>
            <person name="Kohler A."/>
            <person name="Kuo A."/>
            <person name="Nagy L.G."/>
            <person name="Floudas D."/>
            <person name="Copeland A."/>
            <person name="Barry K.W."/>
            <person name="Cichocki N."/>
            <person name="Veneault-Fourrey C."/>
            <person name="LaButti K."/>
            <person name="Lindquist E.A."/>
            <person name="Lipzen A."/>
            <person name="Lundell T."/>
            <person name="Morin E."/>
            <person name="Murat C."/>
            <person name="Riley R."/>
            <person name="Ohm R."/>
            <person name="Sun H."/>
            <person name="Tunlid A."/>
            <person name="Henrissat B."/>
            <person name="Grigoriev I.V."/>
            <person name="Hibbett D.S."/>
            <person name="Martin F."/>
        </authorList>
    </citation>
    <scope>NUCLEOTIDE SEQUENCE [LARGE SCALE GENOMIC DNA]</scope>
    <source>
        <strain evidence="1 2">Koide BX008</strain>
    </source>
</reference>
<dbReference type="Proteomes" id="UP000054549">
    <property type="component" value="Unassembled WGS sequence"/>
</dbReference>
<evidence type="ECO:0000313" key="1">
    <source>
        <dbReference type="EMBL" id="KIL59595.1"/>
    </source>
</evidence>
<accession>A0A0C2S9Y3</accession>
<name>A0A0C2S9Y3_AMAMK</name>
<evidence type="ECO:0000313" key="2">
    <source>
        <dbReference type="Proteomes" id="UP000054549"/>
    </source>
</evidence>
<gene>
    <name evidence="1" type="ORF">M378DRAFT_1001335</name>
</gene>
<dbReference type="HOGENOM" id="CLU_2605547_0_0_1"/>
<organism evidence="1 2">
    <name type="scientific">Amanita muscaria (strain Koide BX008)</name>
    <dbReference type="NCBI Taxonomy" id="946122"/>
    <lineage>
        <taxon>Eukaryota</taxon>
        <taxon>Fungi</taxon>
        <taxon>Dikarya</taxon>
        <taxon>Basidiomycota</taxon>
        <taxon>Agaricomycotina</taxon>
        <taxon>Agaricomycetes</taxon>
        <taxon>Agaricomycetidae</taxon>
        <taxon>Agaricales</taxon>
        <taxon>Pluteineae</taxon>
        <taxon>Amanitaceae</taxon>
        <taxon>Amanita</taxon>
    </lineage>
</organism>
<dbReference type="EMBL" id="KN818313">
    <property type="protein sequence ID" value="KIL59595.1"/>
    <property type="molecule type" value="Genomic_DNA"/>
</dbReference>
<dbReference type="InParanoid" id="A0A0C2S9Y3"/>
<dbReference type="AlphaFoldDB" id="A0A0C2S9Y3"/>
<proteinExistence type="predicted"/>
<keyword evidence="2" id="KW-1185">Reference proteome</keyword>
<sequence>MLLMKNRNKKRPSTKAKGIYILYVRISHNKSHFHMFSFLTPQFMLFIKEISRVDMRAIIEDRNSLKASRIRKNGRPYVI</sequence>
<protein>
    <submittedName>
        <fullName evidence="1">Uncharacterized protein</fullName>
    </submittedName>
</protein>